<evidence type="ECO:0000313" key="1">
    <source>
        <dbReference type="EMBL" id="PCH38318.1"/>
    </source>
</evidence>
<dbReference type="Proteomes" id="UP000218811">
    <property type="component" value="Unassembled WGS sequence"/>
</dbReference>
<dbReference type="EMBL" id="KB467942">
    <property type="protein sequence ID" value="PCH38318.1"/>
    <property type="molecule type" value="Genomic_DNA"/>
</dbReference>
<name>A0A2H3JKQ3_WOLCO</name>
<proteinExistence type="predicted"/>
<reference evidence="1 2" key="1">
    <citation type="journal article" date="2012" name="Science">
        <title>The Paleozoic origin of enzymatic lignin decomposition reconstructed from 31 fungal genomes.</title>
        <authorList>
            <person name="Floudas D."/>
            <person name="Binder M."/>
            <person name="Riley R."/>
            <person name="Barry K."/>
            <person name="Blanchette R.A."/>
            <person name="Henrissat B."/>
            <person name="Martinez A.T."/>
            <person name="Otillar R."/>
            <person name="Spatafora J.W."/>
            <person name="Yadav J.S."/>
            <person name="Aerts A."/>
            <person name="Benoit I."/>
            <person name="Boyd A."/>
            <person name="Carlson A."/>
            <person name="Copeland A."/>
            <person name="Coutinho P.M."/>
            <person name="de Vries R.P."/>
            <person name="Ferreira P."/>
            <person name="Findley K."/>
            <person name="Foster B."/>
            <person name="Gaskell J."/>
            <person name="Glotzer D."/>
            <person name="Gorecki P."/>
            <person name="Heitman J."/>
            <person name="Hesse C."/>
            <person name="Hori C."/>
            <person name="Igarashi K."/>
            <person name="Jurgens J.A."/>
            <person name="Kallen N."/>
            <person name="Kersten P."/>
            <person name="Kohler A."/>
            <person name="Kuees U."/>
            <person name="Kumar T.K.A."/>
            <person name="Kuo A."/>
            <person name="LaButti K."/>
            <person name="Larrondo L.F."/>
            <person name="Lindquist E."/>
            <person name="Ling A."/>
            <person name="Lombard V."/>
            <person name="Lucas S."/>
            <person name="Lundell T."/>
            <person name="Martin R."/>
            <person name="McLaughlin D.J."/>
            <person name="Morgenstern I."/>
            <person name="Morin E."/>
            <person name="Murat C."/>
            <person name="Nagy L.G."/>
            <person name="Nolan M."/>
            <person name="Ohm R.A."/>
            <person name="Patyshakuliyeva A."/>
            <person name="Rokas A."/>
            <person name="Ruiz-Duenas F.J."/>
            <person name="Sabat G."/>
            <person name="Salamov A."/>
            <person name="Samejima M."/>
            <person name="Schmutz J."/>
            <person name="Slot J.C."/>
            <person name="St John F."/>
            <person name="Stenlid J."/>
            <person name="Sun H."/>
            <person name="Sun S."/>
            <person name="Syed K."/>
            <person name="Tsang A."/>
            <person name="Wiebenga A."/>
            <person name="Young D."/>
            <person name="Pisabarro A."/>
            <person name="Eastwood D.C."/>
            <person name="Martin F."/>
            <person name="Cullen D."/>
            <person name="Grigoriev I.V."/>
            <person name="Hibbett D.S."/>
        </authorList>
    </citation>
    <scope>NUCLEOTIDE SEQUENCE [LARGE SCALE GENOMIC DNA]</scope>
    <source>
        <strain evidence="1 2">MD-104</strain>
    </source>
</reference>
<evidence type="ECO:0000313" key="2">
    <source>
        <dbReference type="Proteomes" id="UP000218811"/>
    </source>
</evidence>
<organism evidence="1 2">
    <name type="scientific">Wolfiporia cocos (strain MD-104)</name>
    <name type="common">Brown rot fungus</name>
    <dbReference type="NCBI Taxonomy" id="742152"/>
    <lineage>
        <taxon>Eukaryota</taxon>
        <taxon>Fungi</taxon>
        <taxon>Dikarya</taxon>
        <taxon>Basidiomycota</taxon>
        <taxon>Agaricomycotina</taxon>
        <taxon>Agaricomycetes</taxon>
        <taxon>Polyporales</taxon>
        <taxon>Phaeolaceae</taxon>
        <taxon>Wolfiporia</taxon>
    </lineage>
</organism>
<keyword evidence="2" id="KW-1185">Reference proteome</keyword>
<gene>
    <name evidence="1" type="ORF">WOLCODRAFT_15778</name>
</gene>
<dbReference type="AlphaFoldDB" id="A0A2H3JKQ3"/>
<accession>A0A2H3JKQ3</accession>
<sequence length="155" mass="17355">MCTKRTYYAADLALQCERGGGGTSRPRQTGQIQEDGAAQYGARNRIGNGDERIASAPPARQTGRRMARLSVYAEREVVVHWIWASMAAAAGNAMWEQRRLRKWFSMVTKDTISDPTLCEFMPCVKYVYGCIAPALSRSLFEQSRYPTHRAKEGAT</sequence>
<protein>
    <submittedName>
        <fullName evidence="1">Uncharacterized protein</fullName>
    </submittedName>
</protein>